<accession>X1IQL8</accession>
<dbReference type="GO" id="GO:0019867">
    <property type="term" value="C:outer membrane"/>
    <property type="evidence" value="ECO:0007669"/>
    <property type="project" value="InterPro"/>
</dbReference>
<dbReference type="AlphaFoldDB" id="X1IQL8"/>
<dbReference type="Gene3D" id="3.10.20.310">
    <property type="entry name" value="membrane protein fhac"/>
    <property type="match status" value="1"/>
</dbReference>
<feature type="non-terminal residue" evidence="4">
    <location>
        <position position="132"/>
    </location>
</feature>
<evidence type="ECO:0000259" key="3">
    <source>
        <dbReference type="PROSITE" id="PS51779"/>
    </source>
</evidence>
<dbReference type="InterPro" id="IPR034746">
    <property type="entry name" value="POTRA"/>
</dbReference>
<evidence type="ECO:0000256" key="2">
    <source>
        <dbReference type="ARBA" id="ARBA00023136"/>
    </source>
</evidence>
<sequence>MQNKRNKWSQIILIGFLTVLFILSSLSLVLANNQGKITAIVVQGNENISKDLIISQIASNLGDIFSKENIEKDVKAIYELGYFKEIGIKLEPFRDGYKVIFVLEEYPPIEEINISGNTAITKEDMREVMILN</sequence>
<dbReference type="Pfam" id="PF07244">
    <property type="entry name" value="POTRA"/>
    <property type="match status" value="1"/>
</dbReference>
<comment type="caution">
    <text evidence="4">The sequence shown here is derived from an EMBL/GenBank/DDBJ whole genome shotgun (WGS) entry which is preliminary data.</text>
</comment>
<gene>
    <name evidence="4" type="ORF">S03H2_43576</name>
</gene>
<proteinExistence type="predicted"/>
<evidence type="ECO:0000313" key="4">
    <source>
        <dbReference type="EMBL" id="GAH71525.1"/>
    </source>
</evidence>
<keyword evidence="2" id="KW-0472">Membrane</keyword>
<comment type="subcellular location">
    <subcellularLocation>
        <location evidence="1">Membrane</location>
    </subcellularLocation>
</comment>
<dbReference type="PROSITE" id="PS51779">
    <property type="entry name" value="POTRA"/>
    <property type="match status" value="1"/>
</dbReference>
<name>X1IQL8_9ZZZZ</name>
<feature type="domain" description="POTRA" evidence="3">
    <location>
        <begin position="35"/>
        <end position="106"/>
    </location>
</feature>
<dbReference type="EMBL" id="BARU01027198">
    <property type="protein sequence ID" value="GAH71525.1"/>
    <property type="molecule type" value="Genomic_DNA"/>
</dbReference>
<dbReference type="InterPro" id="IPR010827">
    <property type="entry name" value="BamA/TamA_POTRA"/>
</dbReference>
<reference evidence="4" key="1">
    <citation type="journal article" date="2014" name="Front. Microbiol.">
        <title>High frequency of phylogenetically diverse reductive dehalogenase-homologous genes in deep subseafloor sedimentary metagenomes.</title>
        <authorList>
            <person name="Kawai M."/>
            <person name="Futagami T."/>
            <person name="Toyoda A."/>
            <person name="Takaki Y."/>
            <person name="Nishi S."/>
            <person name="Hori S."/>
            <person name="Arai W."/>
            <person name="Tsubouchi T."/>
            <person name="Morono Y."/>
            <person name="Uchiyama I."/>
            <person name="Ito T."/>
            <person name="Fujiyama A."/>
            <person name="Inagaki F."/>
            <person name="Takami H."/>
        </authorList>
    </citation>
    <scope>NUCLEOTIDE SEQUENCE</scope>
    <source>
        <strain evidence="4">Expedition CK06-06</strain>
    </source>
</reference>
<protein>
    <recommendedName>
        <fullName evidence="3">POTRA domain-containing protein</fullName>
    </recommendedName>
</protein>
<organism evidence="4">
    <name type="scientific">marine sediment metagenome</name>
    <dbReference type="NCBI Taxonomy" id="412755"/>
    <lineage>
        <taxon>unclassified sequences</taxon>
        <taxon>metagenomes</taxon>
        <taxon>ecological metagenomes</taxon>
    </lineage>
</organism>
<evidence type="ECO:0000256" key="1">
    <source>
        <dbReference type="ARBA" id="ARBA00004370"/>
    </source>
</evidence>